<evidence type="ECO:0000313" key="10">
    <source>
        <dbReference type="EMBL" id="OCH90867.1"/>
    </source>
</evidence>
<dbReference type="EMBL" id="KV722396">
    <property type="protein sequence ID" value="OCH90867.1"/>
    <property type="molecule type" value="Genomic_DNA"/>
</dbReference>
<keyword evidence="5 10" id="KW-0418">Kinase</keyword>
<dbReference type="InterPro" id="IPR000719">
    <property type="entry name" value="Prot_kinase_dom"/>
</dbReference>
<dbReference type="Pfam" id="PF00069">
    <property type="entry name" value="Pkinase"/>
    <property type="match status" value="1"/>
</dbReference>
<dbReference type="InterPro" id="IPR050629">
    <property type="entry name" value="STE20/SPS1-PAK"/>
</dbReference>
<comment type="catalytic activity">
    <reaction evidence="7">
        <text>L-threonyl-[protein] + ATP = O-phospho-L-threonyl-[protein] + ADP + H(+)</text>
        <dbReference type="Rhea" id="RHEA:46608"/>
        <dbReference type="Rhea" id="RHEA-COMP:11060"/>
        <dbReference type="Rhea" id="RHEA-COMP:11605"/>
        <dbReference type="ChEBI" id="CHEBI:15378"/>
        <dbReference type="ChEBI" id="CHEBI:30013"/>
        <dbReference type="ChEBI" id="CHEBI:30616"/>
        <dbReference type="ChEBI" id="CHEBI:61977"/>
        <dbReference type="ChEBI" id="CHEBI:456216"/>
        <dbReference type="EC" id="2.7.11.1"/>
    </reaction>
</comment>
<dbReference type="GO" id="GO:0005524">
    <property type="term" value="F:ATP binding"/>
    <property type="evidence" value="ECO:0007669"/>
    <property type="project" value="UniProtKB-KW"/>
</dbReference>
<comment type="similarity">
    <text evidence="1">Belongs to the protein kinase superfamily. STE Ser/Thr protein kinase family. STE20 subfamily.</text>
</comment>
<dbReference type="SUPFAM" id="SSF56112">
    <property type="entry name" value="Protein kinase-like (PK-like)"/>
    <property type="match status" value="1"/>
</dbReference>
<dbReference type="OrthoDB" id="248923at2759"/>
<dbReference type="PANTHER" id="PTHR48012:SF10">
    <property type="entry name" value="FI20177P1"/>
    <property type="match status" value="1"/>
</dbReference>
<dbReference type="AlphaFoldDB" id="A0A8E2DKV3"/>
<dbReference type="InterPro" id="IPR020635">
    <property type="entry name" value="Tyr_kinase_cat_dom"/>
</dbReference>
<organism evidence="10 11">
    <name type="scientific">Obba rivulosa</name>
    <dbReference type="NCBI Taxonomy" id="1052685"/>
    <lineage>
        <taxon>Eukaryota</taxon>
        <taxon>Fungi</taxon>
        <taxon>Dikarya</taxon>
        <taxon>Basidiomycota</taxon>
        <taxon>Agaricomycotina</taxon>
        <taxon>Agaricomycetes</taxon>
        <taxon>Polyporales</taxon>
        <taxon>Gelatoporiaceae</taxon>
        <taxon>Obba</taxon>
    </lineage>
</organism>
<keyword evidence="6" id="KW-0067">ATP-binding</keyword>
<dbReference type="GO" id="GO:0004674">
    <property type="term" value="F:protein serine/threonine kinase activity"/>
    <property type="evidence" value="ECO:0007669"/>
    <property type="project" value="UniProtKB-KW"/>
</dbReference>
<keyword evidence="3" id="KW-0808">Transferase</keyword>
<keyword evidence="2" id="KW-0723">Serine/threonine-protein kinase</keyword>
<dbReference type="GO" id="GO:0004713">
    <property type="term" value="F:protein tyrosine kinase activity"/>
    <property type="evidence" value="ECO:0007669"/>
    <property type="project" value="InterPro"/>
</dbReference>
<dbReference type="Gene3D" id="1.10.510.10">
    <property type="entry name" value="Transferase(Phosphotransferase) domain 1"/>
    <property type="match status" value="1"/>
</dbReference>
<name>A0A8E2DKV3_9APHY</name>
<evidence type="ECO:0000256" key="5">
    <source>
        <dbReference type="ARBA" id="ARBA00022777"/>
    </source>
</evidence>
<protein>
    <submittedName>
        <fullName evidence="10">Kinase-like protein</fullName>
    </submittedName>
</protein>
<dbReference type="Proteomes" id="UP000250043">
    <property type="component" value="Unassembled WGS sequence"/>
</dbReference>
<feature type="domain" description="Protein kinase" evidence="9">
    <location>
        <begin position="36"/>
        <end position="314"/>
    </location>
</feature>
<evidence type="ECO:0000256" key="8">
    <source>
        <dbReference type="ARBA" id="ARBA00048679"/>
    </source>
</evidence>
<dbReference type="InterPro" id="IPR011009">
    <property type="entry name" value="Kinase-like_dom_sf"/>
</dbReference>
<evidence type="ECO:0000259" key="9">
    <source>
        <dbReference type="PROSITE" id="PS50011"/>
    </source>
</evidence>
<proteinExistence type="inferred from homology"/>
<evidence type="ECO:0000256" key="2">
    <source>
        <dbReference type="ARBA" id="ARBA00022527"/>
    </source>
</evidence>
<reference evidence="10 11" key="1">
    <citation type="submission" date="2016-07" db="EMBL/GenBank/DDBJ databases">
        <title>Draft genome of the white-rot fungus Obba rivulosa 3A-2.</title>
        <authorList>
            <consortium name="DOE Joint Genome Institute"/>
            <person name="Miettinen O."/>
            <person name="Riley R."/>
            <person name="Acob R."/>
            <person name="Barry K."/>
            <person name="Cullen D."/>
            <person name="De Vries R."/>
            <person name="Hainaut M."/>
            <person name="Hatakka A."/>
            <person name="Henrissat B."/>
            <person name="Hilden K."/>
            <person name="Kuo R."/>
            <person name="Labutti K."/>
            <person name="Lipzen A."/>
            <person name="Makela M.R."/>
            <person name="Sandor L."/>
            <person name="Spatafora J.W."/>
            <person name="Grigoriev I.V."/>
            <person name="Hibbett D.S."/>
        </authorList>
    </citation>
    <scope>NUCLEOTIDE SEQUENCE [LARGE SCALE GENOMIC DNA]</scope>
    <source>
        <strain evidence="10 11">3A-2</strain>
    </source>
</reference>
<comment type="catalytic activity">
    <reaction evidence="8">
        <text>L-seryl-[protein] + ATP = O-phospho-L-seryl-[protein] + ADP + H(+)</text>
        <dbReference type="Rhea" id="RHEA:17989"/>
        <dbReference type="Rhea" id="RHEA-COMP:9863"/>
        <dbReference type="Rhea" id="RHEA-COMP:11604"/>
        <dbReference type="ChEBI" id="CHEBI:15378"/>
        <dbReference type="ChEBI" id="CHEBI:29999"/>
        <dbReference type="ChEBI" id="CHEBI:30616"/>
        <dbReference type="ChEBI" id="CHEBI:83421"/>
        <dbReference type="ChEBI" id="CHEBI:456216"/>
        <dbReference type="EC" id="2.7.11.1"/>
    </reaction>
</comment>
<evidence type="ECO:0000256" key="3">
    <source>
        <dbReference type="ARBA" id="ARBA00022679"/>
    </source>
</evidence>
<gene>
    <name evidence="10" type="ORF">OBBRIDRAFT_729923</name>
</gene>
<dbReference type="GO" id="GO:0005737">
    <property type="term" value="C:cytoplasm"/>
    <property type="evidence" value="ECO:0007669"/>
    <property type="project" value="TreeGrafter"/>
</dbReference>
<accession>A0A8E2DKV3</accession>
<dbReference type="PROSITE" id="PS50011">
    <property type="entry name" value="PROTEIN_KINASE_DOM"/>
    <property type="match status" value="1"/>
</dbReference>
<evidence type="ECO:0000256" key="7">
    <source>
        <dbReference type="ARBA" id="ARBA00047899"/>
    </source>
</evidence>
<evidence type="ECO:0000256" key="1">
    <source>
        <dbReference type="ARBA" id="ARBA00008874"/>
    </source>
</evidence>
<evidence type="ECO:0000256" key="4">
    <source>
        <dbReference type="ARBA" id="ARBA00022741"/>
    </source>
</evidence>
<evidence type="ECO:0000313" key="11">
    <source>
        <dbReference type="Proteomes" id="UP000250043"/>
    </source>
</evidence>
<dbReference type="PANTHER" id="PTHR48012">
    <property type="entry name" value="STERILE20-LIKE KINASE, ISOFORM B-RELATED"/>
    <property type="match status" value="1"/>
</dbReference>
<evidence type="ECO:0000256" key="6">
    <source>
        <dbReference type="ARBA" id="ARBA00022840"/>
    </source>
</evidence>
<keyword evidence="11" id="KW-1185">Reference proteome</keyword>
<sequence length="352" mass="38640">MPSPLTPAPRYPGWVSEVVAPLRKFIDDATDPRALYGDLREVGEGESGSVYAARVLRPTASASSSTASLPSTARGKPAYVAIKNVPILPSGSPKLLDLQRELAVTHGLRHNHILAVDAVYVDHVEDALWLRMELMERSLADVIGLGEEGILIQEKQIAQFASDIVHALRYLQAEGIAHRDLRSDNLLINRGGIVKLADFSSAVRVSRAQPTRTDPAGVIFWQAPDIVLQAPEVRTGSYNALKVDVWSLGATIWELAQGEPPFSDVADPRQIGDTLPALAQPEIYSRSFHDFLRSCSQPSKSRPSPDELLNTPFIRNARWRVEVVTLLQQCRAIEERLSKRQSADSDGTVSMS</sequence>
<dbReference type="SMART" id="SM00219">
    <property type="entry name" value="TyrKc"/>
    <property type="match status" value="1"/>
</dbReference>
<keyword evidence="4" id="KW-0547">Nucleotide-binding</keyword>